<proteinExistence type="inferred from homology"/>
<keyword evidence="3 8" id="KW-0238">DNA-binding</keyword>
<keyword evidence="4" id="KW-0010">Activator</keyword>
<feature type="region of interest" description="Disordered" evidence="9">
    <location>
        <begin position="236"/>
        <end position="287"/>
    </location>
</feature>
<name>A0ABP0TY95_9BRYO</name>
<dbReference type="PROSITE" id="PS51152">
    <property type="entry name" value="NFYA_HAP2_2"/>
    <property type="match status" value="1"/>
</dbReference>
<dbReference type="InterPro" id="IPR018362">
    <property type="entry name" value="CCAAT-binding_factor_CS"/>
</dbReference>
<dbReference type="Gene3D" id="6.10.250.2430">
    <property type="match status" value="1"/>
</dbReference>
<dbReference type="InterPro" id="IPR001289">
    <property type="entry name" value="NFYA"/>
</dbReference>
<sequence length="287" mass="30791">MQAPLSASPDAPDEAAARPPRMQAITPQTGFEGGSVDEQQQQQQQQQQQVLPTGIPAPGEYLLPHTQLELGHSMARSAYPYADPYFGGIALAYGTQAMIHPHMLGVQQARMPLPSEMMEEEPVYVNAKQYHGILRRRQSRAKAESENKLIKSRKPYLHESRHQHALRRARGCGGRFLNKKVKEGDQQGNSDNNTSCEGQSSQGRNASDPQASNSGQGMMGSQGEAAGYHSAMLVPSGNNAYQNHHPPGPLHSSAFHPLPGASDAGAGGNSGNNIVSSGPQETVVSTQ</sequence>
<reference evidence="10" key="1">
    <citation type="submission" date="2024-02" db="EMBL/GenBank/DDBJ databases">
        <authorList>
            <consortium name="ELIXIR-Norway"/>
            <consortium name="Elixir Norway"/>
        </authorList>
    </citation>
    <scope>NUCLEOTIDE SEQUENCE</scope>
</reference>
<dbReference type="Pfam" id="PF02045">
    <property type="entry name" value="CBFB_NFYA"/>
    <property type="match status" value="1"/>
</dbReference>
<evidence type="ECO:0000256" key="3">
    <source>
        <dbReference type="ARBA" id="ARBA00023125"/>
    </source>
</evidence>
<feature type="compositionally biased region" description="Polar residues" evidence="9">
    <location>
        <begin position="186"/>
        <end position="209"/>
    </location>
</feature>
<keyword evidence="5 8" id="KW-0804">Transcription</keyword>
<keyword evidence="2 8" id="KW-0805">Transcription regulation</keyword>
<dbReference type="EMBL" id="OZ019908">
    <property type="protein sequence ID" value="CAK9207731.1"/>
    <property type="molecule type" value="Genomic_DNA"/>
</dbReference>
<evidence type="ECO:0000256" key="9">
    <source>
        <dbReference type="SAM" id="MobiDB-lite"/>
    </source>
</evidence>
<organism evidence="10 11">
    <name type="scientific">Sphagnum troendelagicum</name>
    <dbReference type="NCBI Taxonomy" id="128251"/>
    <lineage>
        <taxon>Eukaryota</taxon>
        <taxon>Viridiplantae</taxon>
        <taxon>Streptophyta</taxon>
        <taxon>Embryophyta</taxon>
        <taxon>Bryophyta</taxon>
        <taxon>Sphagnophytina</taxon>
        <taxon>Sphagnopsida</taxon>
        <taxon>Sphagnales</taxon>
        <taxon>Sphagnaceae</taxon>
        <taxon>Sphagnum</taxon>
    </lineage>
</organism>
<evidence type="ECO:0000256" key="7">
    <source>
        <dbReference type="ARBA" id="ARBA00025911"/>
    </source>
</evidence>
<evidence type="ECO:0000313" key="11">
    <source>
        <dbReference type="Proteomes" id="UP001497512"/>
    </source>
</evidence>
<evidence type="ECO:0000256" key="2">
    <source>
        <dbReference type="ARBA" id="ARBA00023015"/>
    </source>
</evidence>
<protein>
    <recommendedName>
        <fullName evidence="8">Nuclear transcription factor Y subunit</fullName>
    </recommendedName>
</protein>
<comment type="similarity">
    <text evidence="8">Belongs to the NFYA/HAP2 subunit family.</text>
</comment>
<feature type="compositionally biased region" description="Low complexity" evidence="9">
    <location>
        <begin position="210"/>
        <end position="223"/>
    </location>
</feature>
<evidence type="ECO:0000256" key="4">
    <source>
        <dbReference type="ARBA" id="ARBA00023159"/>
    </source>
</evidence>
<accession>A0ABP0TY95</accession>
<feature type="region of interest" description="Disordered" evidence="9">
    <location>
        <begin position="1"/>
        <end position="57"/>
    </location>
</feature>
<dbReference type="Proteomes" id="UP001497512">
    <property type="component" value="Chromosome 16"/>
</dbReference>
<comment type="subcellular location">
    <subcellularLocation>
        <location evidence="1 8">Nucleus</location>
    </subcellularLocation>
</comment>
<evidence type="ECO:0000256" key="1">
    <source>
        <dbReference type="ARBA" id="ARBA00004123"/>
    </source>
</evidence>
<evidence type="ECO:0000256" key="8">
    <source>
        <dbReference type="RuleBase" id="RU367155"/>
    </source>
</evidence>
<dbReference type="PRINTS" id="PR00616">
    <property type="entry name" value="CCAATSUBUNTB"/>
</dbReference>
<gene>
    <name evidence="10" type="ORF">CSSPTR1EN2_LOCUS8953</name>
</gene>
<feature type="compositionally biased region" description="Low complexity" evidence="9">
    <location>
        <begin position="39"/>
        <end position="49"/>
    </location>
</feature>
<dbReference type="PANTHER" id="PTHR12632">
    <property type="entry name" value="TRANSCRIPTION FACTOR NF-Y ALPHA-RELATED"/>
    <property type="match status" value="1"/>
</dbReference>
<evidence type="ECO:0000256" key="5">
    <source>
        <dbReference type="ARBA" id="ARBA00023163"/>
    </source>
</evidence>
<dbReference type="PROSITE" id="PS00686">
    <property type="entry name" value="NFYA_HAP2_1"/>
    <property type="match status" value="1"/>
</dbReference>
<evidence type="ECO:0000256" key="6">
    <source>
        <dbReference type="ARBA" id="ARBA00023242"/>
    </source>
</evidence>
<comment type="function">
    <text evidence="8">Component of the sequence-specific heterotrimeric transcription factor (NF-Y) which specifically recognizes a 5'-CCAAT-3' box motif found in the promoters of its target genes.</text>
</comment>
<comment type="subunit">
    <text evidence="7">Heterotrimeric transcription factor composed of three components, NF-YA, NF-YB and NF-YC. NF-YB and NF-YC must interact and dimerize for NF-YA association and DNA binding.</text>
</comment>
<evidence type="ECO:0000313" key="10">
    <source>
        <dbReference type="EMBL" id="CAK9207731.1"/>
    </source>
</evidence>
<dbReference type="SMART" id="SM00521">
    <property type="entry name" value="CBF"/>
    <property type="match status" value="1"/>
</dbReference>
<keyword evidence="11" id="KW-1185">Reference proteome</keyword>
<feature type="compositionally biased region" description="Low complexity" evidence="9">
    <location>
        <begin position="1"/>
        <end position="10"/>
    </location>
</feature>
<keyword evidence="6 8" id="KW-0539">Nucleus</keyword>
<feature type="region of interest" description="Disordered" evidence="9">
    <location>
        <begin position="136"/>
        <end position="223"/>
    </location>
</feature>